<protein>
    <submittedName>
        <fullName evidence="1">Zf-HC2 domain-containing protein</fullName>
    </submittedName>
</protein>
<evidence type="ECO:0000313" key="2">
    <source>
        <dbReference type="Proteomes" id="UP001365405"/>
    </source>
</evidence>
<sequence length="64" mass="7606">MALLRKTCREVTALVLQGQDRPLRPWERLGLHLHWLACAGCRRFRRQAGLMQQAMGGWRRYRDD</sequence>
<gene>
    <name evidence="1" type="ORF">AACH10_03635</name>
</gene>
<keyword evidence="2" id="KW-1185">Reference proteome</keyword>
<dbReference type="EMBL" id="JBBUTH010000001">
    <property type="protein sequence ID" value="MEK8049323.1"/>
    <property type="molecule type" value="Genomic_DNA"/>
</dbReference>
<reference evidence="1 2" key="1">
    <citation type="submission" date="2024-04" db="EMBL/GenBank/DDBJ databases">
        <title>Novel species of the genus Ideonella isolated from streams.</title>
        <authorList>
            <person name="Lu H."/>
        </authorList>
    </citation>
    <scope>NUCLEOTIDE SEQUENCE [LARGE SCALE GENOMIC DNA]</scope>
    <source>
        <strain evidence="1 2">DXS22W</strain>
    </source>
</reference>
<dbReference type="Proteomes" id="UP001365405">
    <property type="component" value="Unassembled WGS sequence"/>
</dbReference>
<name>A0ABU9CC39_9BURK</name>
<evidence type="ECO:0000313" key="1">
    <source>
        <dbReference type="EMBL" id="MEK8049323.1"/>
    </source>
</evidence>
<dbReference type="RefSeq" id="WP_341408992.1">
    <property type="nucleotide sequence ID" value="NZ_JBBUTH010000001.1"/>
</dbReference>
<proteinExistence type="predicted"/>
<organism evidence="1 2">
    <name type="scientific">Pseudaquabacterium inlustre</name>
    <dbReference type="NCBI Taxonomy" id="2984192"/>
    <lineage>
        <taxon>Bacteria</taxon>
        <taxon>Pseudomonadati</taxon>
        <taxon>Pseudomonadota</taxon>
        <taxon>Betaproteobacteria</taxon>
        <taxon>Burkholderiales</taxon>
        <taxon>Sphaerotilaceae</taxon>
        <taxon>Pseudaquabacterium</taxon>
    </lineage>
</organism>
<accession>A0ABU9CC39</accession>
<comment type="caution">
    <text evidence="1">The sequence shown here is derived from an EMBL/GenBank/DDBJ whole genome shotgun (WGS) entry which is preliminary data.</text>
</comment>